<dbReference type="RefSeq" id="WP_191805013.1">
    <property type="nucleotide sequence ID" value="NZ_JACSQL010000025.1"/>
</dbReference>
<reference evidence="1 2" key="1">
    <citation type="submission" date="2020-08" db="EMBL/GenBank/DDBJ databases">
        <title>A Genomic Blueprint of the Chicken Gut Microbiome.</title>
        <authorList>
            <person name="Gilroy R."/>
            <person name="Ravi A."/>
            <person name="Getino M."/>
            <person name="Pursley I."/>
            <person name="Horton D.L."/>
            <person name="Alikhan N.-F."/>
            <person name="Baker D."/>
            <person name="Gharbi K."/>
            <person name="Hall N."/>
            <person name="Watson M."/>
            <person name="Adriaenssens E.M."/>
            <person name="Foster-Nyarko E."/>
            <person name="Jarju S."/>
            <person name="Secka A."/>
            <person name="Antonio M."/>
            <person name="Oren A."/>
            <person name="Chaudhuri R."/>
            <person name="La Ragione R.M."/>
            <person name="Hildebrand F."/>
            <person name="Pallen M.J."/>
        </authorList>
    </citation>
    <scope>NUCLEOTIDE SEQUENCE [LARGE SCALE GENOMIC DNA]</scope>
    <source>
        <strain evidence="1 2">Sa2BVA9</strain>
    </source>
</reference>
<dbReference type="Proteomes" id="UP000608071">
    <property type="component" value="Unassembled WGS sequence"/>
</dbReference>
<protein>
    <recommendedName>
        <fullName evidence="3">Lipoprotein</fullName>
    </recommendedName>
</protein>
<dbReference type="EMBL" id="JACSQL010000025">
    <property type="protein sequence ID" value="MBD7971247.1"/>
    <property type="molecule type" value="Genomic_DNA"/>
</dbReference>
<comment type="caution">
    <text evidence="1">The sequence shown here is derived from an EMBL/GenBank/DDBJ whole genome shotgun (WGS) entry which is preliminary data.</text>
</comment>
<evidence type="ECO:0000313" key="2">
    <source>
        <dbReference type="Proteomes" id="UP000608071"/>
    </source>
</evidence>
<accession>A0ABR8T686</accession>
<evidence type="ECO:0000313" key="1">
    <source>
        <dbReference type="EMBL" id="MBD7971247.1"/>
    </source>
</evidence>
<keyword evidence="2" id="KW-1185">Reference proteome</keyword>
<dbReference type="PROSITE" id="PS51257">
    <property type="entry name" value="PROKAR_LIPOPROTEIN"/>
    <property type="match status" value="1"/>
</dbReference>
<proteinExistence type="predicted"/>
<evidence type="ECO:0008006" key="3">
    <source>
        <dbReference type="Google" id="ProtNLM"/>
    </source>
</evidence>
<sequence length="163" mass="17961">MKLKLIPYILVLIIIMTGCSKESTLIYSAPTNEQIVEYVSDNELAALDSIWIKDSAIILLKNSLITLYSDQHGKLHDHKLSWASNSKDVITVGDGVPYIAVIIPNDLLDKGSKNINLKYSDGTIESRGINDKKGLLVSSIGQARVQDISISNSLGEEIYNKSR</sequence>
<name>A0ABR8T686_9BACL</name>
<gene>
    <name evidence="1" type="ORF">H9647_24595</name>
</gene>
<organism evidence="1 2">
    <name type="scientific">Paenibacillus gallinarum</name>
    <dbReference type="NCBI Taxonomy" id="2762232"/>
    <lineage>
        <taxon>Bacteria</taxon>
        <taxon>Bacillati</taxon>
        <taxon>Bacillota</taxon>
        <taxon>Bacilli</taxon>
        <taxon>Bacillales</taxon>
        <taxon>Paenibacillaceae</taxon>
        <taxon>Paenibacillus</taxon>
    </lineage>
</organism>